<reference evidence="2 3" key="1">
    <citation type="journal article" date="2013" name="Genome Announc.">
        <title>Draft genome sequence of Serratia sp. strain ATCC 39006, a model bacterium for analysis of the biosynthesis and regulation of prodigiosin, a carbapenem, and gas vesicles.</title>
        <authorList>
            <person name="Fineran P.C."/>
            <person name="Iglesias Cans M.C."/>
            <person name="Ramsay J.P."/>
            <person name="Wilf N.M."/>
            <person name="Cossyleon D."/>
            <person name="McNeil M.B."/>
            <person name="Williamson N.R."/>
            <person name="Monson R.E."/>
            <person name="Becher S.A."/>
            <person name="Stanton J.A."/>
            <person name="Brugger K."/>
            <person name="Brown S.D."/>
            <person name="Salmond G.P."/>
        </authorList>
    </citation>
    <scope>NUCLEOTIDE SEQUENCE [LARGE SCALE GENOMIC DNA]</scope>
    <source>
        <strain evidence="2">ATCC 39006</strain>
        <strain evidence="3">ATCC 39006 / SC 11482</strain>
    </source>
</reference>
<dbReference type="KEGG" id="sera:Ser39006_016190"/>
<dbReference type="EMBL" id="CP025084">
    <property type="protein sequence ID" value="AUH05539.1"/>
    <property type="molecule type" value="Genomic_DNA"/>
</dbReference>
<sequence length="229" mass="25300">MGKCDELWIGAAGTLPVSSVWRNAEEDDIALLHCWFSLNPQPDPGQLRIASYSAGGEWPEAKHHQSVTTFCRQLTTRGALSLIYLHRLPSPDCKTPLLPELLYNAGHFNEVLGLKMDDSGLTWSHLQLAGAMVTAEQDCLLIVDALSRFSSSSDTFANRVDYLLFTHPGKILTTGGWRWIRQPSADHPASETLDEWLTDKPRAAALTLRLPGEHGQQDSILSQHYVAAA</sequence>
<evidence type="ECO:0000313" key="1">
    <source>
        <dbReference type="EMBL" id="AUH01218.1"/>
    </source>
</evidence>
<dbReference type="STRING" id="104623.Ser39006_02245"/>
<dbReference type="Proteomes" id="UP000233778">
    <property type="component" value="Chromosome"/>
</dbReference>
<reference evidence="1 4" key="3">
    <citation type="submission" date="2017-11" db="EMBL/GenBank/DDBJ databases">
        <title>Complete genome sequence of Serratia sp. ATCC 39006 LacA.</title>
        <authorList>
            <person name="Hampton H.G."/>
            <person name="Jackson S.A."/>
            <person name="Jauregui R."/>
            <person name="Poulter G.T.M."/>
            <person name="Salmond G.P.C."/>
            <person name="Fineran P.C."/>
        </authorList>
    </citation>
    <scope>NUCLEOTIDE SEQUENCE [LARGE SCALE GENOMIC DNA]</scope>
    <source>
        <strain evidence="1 4">ATCC 39006</strain>
    </source>
</reference>
<evidence type="ECO:0000313" key="3">
    <source>
        <dbReference type="Proteomes" id="UP000017700"/>
    </source>
</evidence>
<name>A0A2I5TLU9_SERS3</name>
<keyword evidence="3" id="KW-1185">Reference proteome</keyword>
<reference evidence="2" key="4">
    <citation type="submission" date="2017-11" db="EMBL/GenBank/DDBJ databases">
        <title>Complete genome sequence of Serratia sp. ATCC 39006.</title>
        <authorList>
            <person name="Hampton H.G."/>
            <person name="Jackson S.A."/>
            <person name="Jauregui R."/>
            <person name="Poulter G.T.M."/>
            <person name="Salmond G.P.C."/>
            <person name="Fineran P.C."/>
        </authorList>
    </citation>
    <scope>NUCLEOTIDE SEQUENCE</scope>
    <source>
        <strain evidence="2">ATCC 39006</strain>
    </source>
</reference>
<proteinExistence type="predicted"/>
<organism evidence="2 3">
    <name type="scientific">Serratia sp. (strain ATCC 39006)</name>
    <name type="common">Prodigiosinella confusarubida</name>
    <dbReference type="NCBI Taxonomy" id="104623"/>
    <lineage>
        <taxon>Bacteria</taxon>
        <taxon>Pseudomonadati</taxon>
        <taxon>Pseudomonadota</taxon>
        <taxon>Gammaproteobacteria</taxon>
        <taxon>Enterobacterales</taxon>
        <taxon>Pectobacteriaceae</taxon>
        <taxon>Prodigiosinella</taxon>
    </lineage>
</organism>
<protein>
    <submittedName>
        <fullName evidence="2">Uncharacterized protein</fullName>
    </submittedName>
</protein>
<dbReference type="Proteomes" id="UP000017700">
    <property type="component" value="Chromosome"/>
</dbReference>
<accession>A0A2I5TLU9</accession>
<dbReference type="RefSeq" id="WP_021015511.1">
    <property type="nucleotide sequence ID" value="NZ_CP025084.1"/>
</dbReference>
<evidence type="ECO:0000313" key="2">
    <source>
        <dbReference type="EMBL" id="AUH05539.1"/>
    </source>
</evidence>
<gene>
    <name evidence="1" type="ORF">CWC46_16190</name>
    <name evidence="2" type="ORF">Ser39006_016190</name>
</gene>
<dbReference type="KEGG" id="serq:CWC46_16190"/>
<dbReference type="AlphaFoldDB" id="A0A2I5TLU9"/>
<evidence type="ECO:0000313" key="4">
    <source>
        <dbReference type="Proteomes" id="UP000233778"/>
    </source>
</evidence>
<dbReference type="OrthoDB" id="6430641at2"/>
<reference evidence="2" key="2">
    <citation type="submission" date="2013-09" db="EMBL/GenBank/DDBJ databases">
        <authorList>
            <person name="Wang G."/>
            <person name="Yang Y."/>
            <person name="Su Y."/>
        </authorList>
    </citation>
    <scope>NUCLEOTIDE SEQUENCE</scope>
    <source>
        <strain evidence="2">ATCC 39006</strain>
    </source>
</reference>
<dbReference type="EMBL" id="CP025085">
    <property type="protein sequence ID" value="AUH01218.1"/>
    <property type="molecule type" value="Genomic_DNA"/>
</dbReference>